<protein>
    <submittedName>
        <fullName evidence="1">Uncharacterized protein</fullName>
    </submittedName>
</protein>
<organism evidence="1 2">
    <name type="scientific">Paenibacillus endophyticus</name>
    <dbReference type="NCBI Taxonomy" id="1294268"/>
    <lineage>
        <taxon>Bacteria</taxon>
        <taxon>Bacillati</taxon>
        <taxon>Bacillota</taxon>
        <taxon>Bacilli</taxon>
        <taxon>Bacillales</taxon>
        <taxon>Paenibacillaceae</taxon>
        <taxon>Paenibacillus</taxon>
    </lineage>
</organism>
<evidence type="ECO:0000313" key="2">
    <source>
        <dbReference type="Proteomes" id="UP000518605"/>
    </source>
</evidence>
<accession>A0A7W5CB57</accession>
<dbReference type="EMBL" id="JACHXW010000015">
    <property type="protein sequence ID" value="MBB3154342.1"/>
    <property type="molecule type" value="Genomic_DNA"/>
</dbReference>
<keyword evidence="2" id="KW-1185">Reference proteome</keyword>
<dbReference type="AlphaFoldDB" id="A0A7W5CB57"/>
<comment type="caution">
    <text evidence="1">The sequence shown here is derived from an EMBL/GenBank/DDBJ whole genome shotgun (WGS) entry which is preliminary data.</text>
</comment>
<gene>
    <name evidence="1" type="ORF">FHS16_004424</name>
</gene>
<reference evidence="1 2" key="1">
    <citation type="submission" date="2020-08" db="EMBL/GenBank/DDBJ databases">
        <title>Genomic Encyclopedia of Type Strains, Phase III (KMG-III): the genomes of soil and plant-associated and newly described type strains.</title>
        <authorList>
            <person name="Whitman W."/>
        </authorList>
    </citation>
    <scope>NUCLEOTIDE SEQUENCE [LARGE SCALE GENOMIC DNA]</scope>
    <source>
        <strain evidence="1 2">CECT 8234</strain>
    </source>
</reference>
<dbReference type="RefSeq" id="WP_183567589.1">
    <property type="nucleotide sequence ID" value="NZ_CBCSLB010000016.1"/>
</dbReference>
<sequence>MNNVSKILRGDDIVTVELTVKELMALTGVRFHNNHGVEISARKKLNEVLVDTYEREQQENGPIPYQLLS</sequence>
<dbReference type="Proteomes" id="UP000518605">
    <property type="component" value="Unassembled WGS sequence"/>
</dbReference>
<proteinExistence type="predicted"/>
<name>A0A7W5CB57_9BACL</name>
<evidence type="ECO:0000313" key="1">
    <source>
        <dbReference type="EMBL" id="MBB3154342.1"/>
    </source>
</evidence>